<feature type="region of interest" description="Disordered" evidence="1">
    <location>
        <begin position="63"/>
        <end position="82"/>
    </location>
</feature>
<evidence type="ECO:0000313" key="2">
    <source>
        <dbReference type="EMBL" id="CAD7224977.1"/>
    </source>
</evidence>
<dbReference type="EMBL" id="OB660478">
    <property type="protein sequence ID" value="CAD7224977.1"/>
    <property type="molecule type" value="Genomic_DNA"/>
</dbReference>
<proteinExistence type="predicted"/>
<feature type="region of interest" description="Disordered" evidence="1">
    <location>
        <begin position="1173"/>
        <end position="1193"/>
    </location>
</feature>
<protein>
    <submittedName>
        <fullName evidence="2">Uncharacterized protein</fullName>
    </submittedName>
</protein>
<feature type="region of interest" description="Disordered" evidence="1">
    <location>
        <begin position="1400"/>
        <end position="1419"/>
    </location>
</feature>
<dbReference type="PANTHER" id="PTHR12517">
    <property type="entry name" value="VACUOLAR PROTEIN SORTING-ASSOCIATED PROTEIN 13B"/>
    <property type="match status" value="1"/>
</dbReference>
<name>A0A7R8W4Z6_9CRUS</name>
<accession>A0A7R8W4Z6</accession>
<dbReference type="OrthoDB" id="445152at2759"/>
<feature type="region of interest" description="Disordered" evidence="1">
    <location>
        <begin position="249"/>
        <end position="322"/>
    </location>
</feature>
<feature type="region of interest" description="Disordered" evidence="1">
    <location>
        <begin position="981"/>
        <end position="1000"/>
    </location>
</feature>
<feature type="compositionally biased region" description="Basic and acidic residues" evidence="1">
    <location>
        <begin position="293"/>
        <end position="303"/>
    </location>
</feature>
<feature type="compositionally biased region" description="Polar residues" evidence="1">
    <location>
        <begin position="308"/>
        <end position="322"/>
    </location>
</feature>
<gene>
    <name evidence="2" type="ORF">CTOB1V02_LOCUS2926</name>
</gene>
<reference evidence="2" key="1">
    <citation type="submission" date="2020-11" db="EMBL/GenBank/DDBJ databases">
        <authorList>
            <person name="Tran Van P."/>
        </authorList>
    </citation>
    <scope>NUCLEOTIDE SEQUENCE</scope>
</reference>
<feature type="region of interest" description="Disordered" evidence="1">
    <location>
        <begin position="508"/>
        <end position="529"/>
    </location>
</feature>
<sequence>MLLLLNWRVLVAWYNVGMLLLHFKIKQRKVPEASNDRVRCYVAQSCRILLSVLKRRRLLTPAPRSACPTPTPTSAPSRPISPSPQPPIVLCLGLRSLSFSALSPFSPKAPTPFLFSSSLHLGSLSVRLIAPHAPEPHAVFSAAQAPGTPFLQAAVQCTTFDFHDRSGLQAEDEGLQSVPLGIDLPLTSAFLPSPPQLPKVHPDPACHSEPAGHPPLVLLATLRPFDASISPPLFAFLEGALALSMQQAPRRRRPTAPHARLLPRQRVGGASLQGGAASTVDSAISEGKRRRLSIQEDELRRYSPVEGSVTSSGPPTQLSSSVIPLTLDDPIASEKNASFDASLRQLSPVLLTAVVQVKFSPCRFAFVVDTSKCADPAPSSLTLTTPEVLLKTANADSMEEDLLSLDLKALLQLNDEEEARGSFPWSIRVDGGRVEGASTVVGELGLRCTLALSPRTSPAPAFAMHLDVNPLALEITHQEVTAFYLLLTQASTSACLLSSLLSSAAPSRLRPSAPARESPSAATSVTEEESFEVDCGDAFPAPCAEPRVSLWIQVAAPRLALSVLSSSGSTEGWKLTLEMEGLQGSLDRQQVYTKTTFKLSSLGVKHFVKRSSNADVETGIGEGDVWIPGRFDGTVLAVINTIPTSSFARIKSFGIGPPAQSFRPHGAPASLPYPPLEVEVGAVPHPVLEATYTSALKTSVMEKWRSKAQPCSAPPSPSAGRGGRGTLEEAVGFLSEVDLRVQPMDLVLSGDWLRPLSRTFLEPLHHLQLGPQDPTPGETVHPPAPRIQLNSHPLLYASLARIRLILPASEHFLLLQVTSAECTSQVPNPLQRQVYDPDVLPPDGIPEGSPLVDRQYQMDVRGIMVLHGRASDFFPEGGSAVCSGLSARWGENPAFCWNTADGAGLPPDPLPPEVTLEAVLDSCSLRVQLAPGLFTQAAHGRPVAIAAHTLECHVTSDLELALSPVHAKTLFACLSELTPTPPEEAAGKESLPPPRQRESSVPWSTAKLESMLEAILSLVRPLDLLVTGNAISLVLPEETEASTPSPVSPSTLSLCLVQPHALAHLGPDSPGDPKRSGGPDKLELALFDVRILRHQMTCGSRRSWHSEPVLESLLIESKGRSSLPPSICSLSLTPISPCQGHWTLEVGRALQITLSPPLLEFFGRWMDSLVSGGGARDQPDLRQGEEDNQPRTVFGTGVVLPFKSATVRSSQISVALSSDRPGSSPHDALEVSLDSFQVNATVRPGATAHMVTHVLTAHLEGLMCGVLQPTGDLLQPTGNLLQPTGNLLQPTGDILQPTGDILQPTGDLRQRRLVPLLEPFSPSALVVCERPETTCDQQQSSSVLESLLKFPILSLKASISSIEAVQRILQSLRVPAPGRLGLPEATSPAPTPNVPWFGGLFRDHPQAPESDSGPQVHESKDDIRRGDFVFRSQQPTSSPSGKFPVFACLPSPQEILFDETKGTMTWCYPQPRTLVRILIHPVPLLWSASAASDADDIVSGSVQRFSFFEEQFVEVSSFQLSETTVQEVSLDHDPTAAKVWRIALFQGSSSSSSENRPGSVQMKISSRVLAGSVVVDSSFQSLQSHPIKVLLKGDLLRIGFSADTPGPEEEVELSPVGPKIPFKHDPSSALPPSLLLAQADLQSLRLSLERHPLCPSLEASIATTPSLHFVLPPFLSLRPVVPPFAAHLLLGYDAQAHALSVHVDLSKKAHVEVSPCLLRAVRLLANTGWRTAPMSALMYSWRNNTHLPLVVRQLVVGAGSGALSRNPEIRVAPGYQQFAPIWSPGKKDPRSAPVFQVSLSVDGQRAWSREVNLFAPSSSDAGQLVVRLPAPKSDRRLDLVLEVDHGRRTVQMSGALVLLNLCDSLPYVQLVLQDEGEATLPSSPRVPRTFLVDPDHPPAGRFALAADATDTGPFLLPEFRPGCLPSSRRLLAALPRSPVREGDKAWRQRVRVHLMEFSSNRVLVVVSPLFLVQSLLPSAAEGFLTTSLATADAGLPTEADGTPHRHRNAVIEPFTLPGNGQIKAIDSETPVLDCTQMLSFIAGDDHSSPAVPLSPGMIEQVGQRSLEGEGPSTKTLQQVVLSLCDGGPADAEDNLLGLTEPQAEGASEFTQRSTIKPGTNVQVRVKGLGSTPS</sequence>
<feature type="compositionally biased region" description="Low complexity" evidence="1">
    <location>
        <begin position="508"/>
        <end position="524"/>
    </location>
</feature>
<dbReference type="InterPro" id="IPR039782">
    <property type="entry name" value="VPS13B"/>
</dbReference>
<evidence type="ECO:0000256" key="1">
    <source>
        <dbReference type="SAM" id="MobiDB-lite"/>
    </source>
</evidence>
<feature type="compositionally biased region" description="Basic and acidic residues" evidence="1">
    <location>
        <begin position="1177"/>
        <end position="1189"/>
    </location>
</feature>
<feature type="compositionally biased region" description="Pro residues" evidence="1">
    <location>
        <begin position="69"/>
        <end position="82"/>
    </location>
</feature>
<dbReference type="PANTHER" id="PTHR12517:SF0">
    <property type="entry name" value="INTERMEMBRANE LIPID TRANSFER PROTEIN VPS13B"/>
    <property type="match status" value="1"/>
</dbReference>
<organism evidence="2">
    <name type="scientific">Cyprideis torosa</name>
    <dbReference type="NCBI Taxonomy" id="163714"/>
    <lineage>
        <taxon>Eukaryota</taxon>
        <taxon>Metazoa</taxon>
        <taxon>Ecdysozoa</taxon>
        <taxon>Arthropoda</taxon>
        <taxon>Crustacea</taxon>
        <taxon>Oligostraca</taxon>
        <taxon>Ostracoda</taxon>
        <taxon>Podocopa</taxon>
        <taxon>Podocopida</taxon>
        <taxon>Cytherocopina</taxon>
        <taxon>Cytheroidea</taxon>
        <taxon>Cytherideidae</taxon>
        <taxon>Cyprideis</taxon>
    </lineage>
</organism>